<evidence type="ECO:0000256" key="2">
    <source>
        <dbReference type="ARBA" id="ARBA00022448"/>
    </source>
</evidence>
<evidence type="ECO:0000256" key="6">
    <source>
        <dbReference type="SAM" id="MobiDB-lite"/>
    </source>
</evidence>
<dbReference type="GO" id="GO:0005524">
    <property type="term" value="F:ATP binding"/>
    <property type="evidence" value="ECO:0007669"/>
    <property type="project" value="UniProtKB-KW"/>
</dbReference>
<keyword evidence="5" id="KW-0029">Amino-acid transport</keyword>
<dbReference type="PROSITE" id="PS00211">
    <property type="entry name" value="ABC_TRANSPORTER_1"/>
    <property type="match status" value="1"/>
</dbReference>
<dbReference type="Gene3D" id="3.40.50.300">
    <property type="entry name" value="P-loop containing nucleotide triphosphate hydrolases"/>
    <property type="match status" value="1"/>
</dbReference>
<dbReference type="InterPro" id="IPR027417">
    <property type="entry name" value="P-loop_NTPase"/>
</dbReference>
<organism evidence="8 9">
    <name type="scientific">Salinicola endophyticus</name>
    <dbReference type="NCBI Taxonomy" id="1949083"/>
    <lineage>
        <taxon>Bacteria</taxon>
        <taxon>Pseudomonadati</taxon>
        <taxon>Pseudomonadota</taxon>
        <taxon>Gammaproteobacteria</taxon>
        <taxon>Oceanospirillales</taxon>
        <taxon>Halomonadaceae</taxon>
        <taxon>Salinicola</taxon>
    </lineage>
</organism>
<dbReference type="SMART" id="SM00382">
    <property type="entry name" value="AAA"/>
    <property type="match status" value="1"/>
</dbReference>
<name>A0ABY8FKS8_9GAMM</name>
<gene>
    <name evidence="8" type="ORF">EVC62_09875</name>
</gene>
<keyword evidence="3" id="KW-0547">Nucleotide-binding</keyword>
<feature type="compositionally biased region" description="Basic and acidic residues" evidence="6">
    <location>
        <begin position="1"/>
        <end position="10"/>
    </location>
</feature>
<keyword evidence="2" id="KW-0813">Transport</keyword>
<evidence type="ECO:0000256" key="3">
    <source>
        <dbReference type="ARBA" id="ARBA00022741"/>
    </source>
</evidence>
<evidence type="ECO:0000256" key="1">
    <source>
        <dbReference type="ARBA" id="ARBA00005417"/>
    </source>
</evidence>
<dbReference type="EMBL" id="CP035631">
    <property type="protein sequence ID" value="WFF41781.1"/>
    <property type="molecule type" value="Genomic_DNA"/>
</dbReference>
<dbReference type="PANTHER" id="PTHR43820:SF4">
    <property type="entry name" value="HIGH-AFFINITY BRANCHED-CHAIN AMINO ACID TRANSPORT ATP-BINDING PROTEIN LIVF"/>
    <property type="match status" value="1"/>
</dbReference>
<feature type="domain" description="ABC transporter" evidence="7">
    <location>
        <begin position="27"/>
        <end position="259"/>
    </location>
</feature>
<reference evidence="8 9" key="1">
    <citation type="submission" date="2019-01" db="EMBL/GenBank/DDBJ databases">
        <title>Genome sequence of Salinicola endophyticus REST5.</title>
        <authorList>
            <person name="Nascimento F.X."/>
        </authorList>
    </citation>
    <scope>NUCLEOTIDE SEQUENCE [LARGE SCALE GENOMIC DNA]</scope>
    <source>
        <strain evidence="8 9">REST5</strain>
    </source>
</reference>
<proteinExistence type="inferred from homology"/>
<accession>A0ABY8FKS8</accession>
<comment type="similarity">
    <text evidence="1">Belongs to the ABC transporter superfamily.</text>
</comment>
<dbReference type="PANTHER" id="PTHR43820">
    <property type="entry name" value="HIGH-AFFINITY BRANCHED-CHAIN AMINO ACID TRANSPORT ATP-BINDING PROTEIN LIVF"/>
    <property type="match status" value="1"/>
</dbReference>
<evidence type="ECO:0000256" key="4">
    <source>
        <dbReference type="ARBA" id="ARBA00022840"/>
    </source>
</evidence>
<keyword evidence="9" id="KW-1185">Reference proteome</keyword>
<feature type="region of interest" description="Disordered" evidence="6">
    <location>
        <begin position="1"/>
        <end position="22"/>
    </location>
</feature>
<evidence type="ECO:0000256" key="5">
    <source>
        <dbReference type="ARBA" id="ARBA00022970"/>
    </source>
</evidence>
<sequence length="261" mass="28449">MTQTATRDDDVAAGPRASAERQGDVRLSLQGVDAFYGQIQALRGVSLEVRQGEIVTLLGSNGAGKSTTLKTISGLVRARQGDVCLEGESIARLPAHQIARRGVVHVPEGRRVLRGLTVKENLELGAFTLKDNALRRQRLEEVYALFPILHERRHQDGSLLSGGQQQMLAMGRALMHGPNVMLLDEPSMGLAPKLVTEIMRIIKRLNEAGTTILLVEQNARLALRLAHYAYVIENGEIRMQGDAAAMREDASVVKAYLGLGD</sequence>
<evidence type="ECO:0000313" key="8">
    <source>
        <dbReference type="EMBL" id="WFF41781.1"/>
    </source>
</evidence>
<dbReference type="InterPro" id="IPR003593">
    <property type="entry name" value="AAA+_ATPase"/>
</dbReference>
<dbReference type="Proteomes" id="UP001321526">
    <property type="component" value="Chromosome"/>
</dbReference>
<evidence type="ECO:0000313" key="9">
    <source>
        <dbReference type="Proteomes" id="UP001321526"/>
    </source>
</evidence>
<dbReference type="InterPro" id="IPR052156">
    <property type="entry name" value="BCAA_Transport_ATP-bd_LivF"/>
</dbReference>
<dbReference type="RefSeq" id="WP_110675268.1">
    <property type="nucleotide sequence ID" value="NZ_CP035631.1"/>
</dbReference>
<protein>
    <submittedName>
        <fullName evidence="8">ABC transporter ATP-binding protein</fullName>
    </submittedName>
</protein>
<dbReference type="Pfam" id="PF00005">
    <property type="entry name" value="ABC_tran"/>
    <property type="match status" value="1"/>
</dbReference>
<dbReference type="InterPro" id="IPR003439">
    <property type="entry name" value="ABC_transporter-like_ATP-bd"/>
</dbReference>
<evidence type="ECO:0000259" key="7">
    <source>
        <dbReference type="PROSITE" id="PS50893"/>
    </source>
</evidence>
<keyword evidence="4 8" id="KW-0067">ATP-binding</keyword>
<dbReference type="InterPro" id="IPR017871">
    <property type="entry name" value="ABC_transporter-like_CS"/>
</dbReference>
<dbReference type="SUPFAM" id="SSF52540">
    <property type="entry name" value="P-loop containing nucleoside triphosphate hydrolases"/>
    <property type="match status" value="1"/>
</dbReference>
<dbReference type="CDD" id="cd03224">
    <property type="entry name" value="ABC_TM1139_LivF_branched"/>
    <property type="match status" value="1"/>
</dbReference>
<dbReference type="PROSITE" id="PS50893">
    <property type="entry name" value="ABC_TRANSPORTER_2"/>
    <property type="match status" value="1"/>
</dbReference>